<feature type="compositionally biased region" description="Basic and acidic residues" evidence="1">
    <location>
        <begin position="64"/>
        <end position="73"/>
    </location>
</feature>
<evidence type="ECO:0000256" key="1">
    <source>
        <dbReference type="SAM" id="MobiDB-lite"/>
    </source>
</evidence>
<protein>
    <recommendedName>
        <fullName evidence="2">Insertion element IS150 protein InsJ-like helix-turn-helix domain-containing protein</fullName>
    </recommendedName>
</protein>
<name>A0ABN3J828_9ACTN</name>
<dbReference type="SUPFAM" id="SSF46689">
    <property type="entry name" value="Homeodomain-like"/>
    <property type="match status" value="1"/>
</dbReference>
<evidence type="ECO:0000259" key="2">
    <source>
        <dbReference type="Pfam" id="PF13518"/>
    </source>
</evidence>
<organism evidence="3 4">
    <name type="scientific">Streptomyces glaucus</name>
    <dbReference type="NCBI Taxonomy" id="284029"/>
    <lineage>
        <taxon>Bacteria</taxon>
        <taxon>Bacillati</taxon>
        <taxon>Actinomycetota</taxon>
        <taxon>Actinomycetes</taxon>
        <taxon>Kitasatosporales</taxon>
        <taxon>Streptomycetaceae</taxon>
        <taxon>Streptomyces</taxon>
    </lineage>
</organism>
<evidence type="ECO:0000313" key="4">
    <source>
        <dbReference type="Proteomes" id="UP001500460"/>
    </source>
</evidence>
<dbReference type="Proteomes" id="UP001500460">
    <property type="component" value="Unassembled WGS sequence"/>
</dbReference>
<feature type="region of interest" description="Disordered" evidence="1">
    <location>
        <begin position="63"/>
        <end position="86"/>
    </location>
</feature>
<keyword evidence="4" id="KW-1185">Reference proteome</keyword>
<dbReference type="EMBL" id="BAAATK010000003">
    <property type="protein sequence ID" value="GAA2423523.1"/>
    <property type="molecule type" value="Genomic_DNA"/>
</dbReference>
<accession>A0ABN3J828</accession>
<dbReference type="InterPro" id="IPR055247">
    <property type="entry name" value="InsJ-like_HTH"/>
</dbReference>
<evidence type="ECO:0000313" key="3">
    <source>
        <dbReference type="EMBL" id="GAA2423523.1"/>
    </source>
</evidence>
<gene>
    <name evidence="3" type="ORF">GCM10010421_07270</name>
</gene>
<proteinExistence type="predicted"/>
<dbReference type="Pfam" id="PF13518">
    <property type="entry name" value="HTH_28"/>
    <property type="match status" value="1"/>
</dbReference>
<dbReference type="InterPro" id="IPR009057">
    <property type="entry name" value="Homeodomain-like_sf"/>
</dbReference>
<reference evidence="3 4" key="1">
    <citation type="journal article" date="2019" name="Int. J. Syst. Evol. Microbiol.">
        <title>The Global Catalogue of Microorganisms (GCM) 10K type strain sequencing project: providing services to taxonomists for standard genome sequencing and annotation.</title>
        <authorList>
            <consortium name="The Broad Institute Genomics Platform"/>
            <consortium name="The Broad Institute Genome Sequencing Center for Infectious Disease"/>
            <person name="Wu L."/>
            <person name="Ma J."/>
        </authorList>
    </citation>
    <scope>NUCLEOTIDE SEQUENCE [LARGE SCALE GENOMIC DNA]</scope>
    <source>
        <strain evidence="3 4">JCM 6922</strain>
    </source>
</reference>
<feature type="domain" description="Insertion element IS150 protein InsJ-like helix-turn-helix" evidence="2">
    <location>
        <begin position="1"/>
        <end position="50"/>
    </location>
</feature>
<sequence>MVLLSARGMPVARIAEVSSTSGDRVGGVIRDFNADGFDSLYPKCRGGRPKTFTLTERRAIKKIAKSEPTEHHLPFPTWSPTRPTEP</sequence>
<comment type="caution">
    <text evidence="3">The sequence shown here is derived from an EMBL/GenBank/DDBJ whole genome shotgun (WGS) entry which is preliminary data.</text>
</comment>